<dbReference type="InterPro" id="IPR050490">
    <property type="entry name" value="Bact_solute-bd_prot1"/>
</dbReference>
<dbReference type="Proteomes" id="UP001284601">
    <property type="component" value="Unassembled WGS sequence"/>
</dbReference>
<protein>
    <submittedName>
        <fullName evidence="3">Extracellular solute-binding protein</fullName>
    </submittedName>
</protein>
<feature type="region of interest" description="Disordered" evidence="1">
    <location>
        <begin position="25"/>
        <end position="55"/>
    </location>
</feature>
<feature type="chain" id="PRO_5047180082" evidence="2">
    <location>
        <begin position="24"/>
        <end position="452"/>
    </location>
</feature>
<reference evidence="4" key="1">
    <citation type="submission" date="2023-07" db="EMBL/GenBank/DDBJ databases">
        <title>Conexibacter stalactiti sp. nov., isolated from stalactites in a lava cave and emended description of the genus Conexibacter.</title>
        <authorList>
            <person name="Lee S.D."/>
        </authorList>
    </citation>
    <scope>NUCLEOTIDE SEQUENCE [LARGE SCALE GENOMIC DNA]</scope>
    <source>
        <strain evidence="4">KCTC 39840</strain>
    </source>
</reference>
<accession>A0ABU4HJ93</accession>
<dbReference type="PROSITE" id="PS51257">
    <property type="entry name" value="PROKAR_LIPOPROTEIN"/>
    <property type="match status" value="1"/>
</dbReference>
<sequence length="452" mass="47779">MRWMLRAIVAIALLVAAAFTVTACGSSDDSSDTNSTAGSVATVDTEPTGAKPGTKITLWHNSADPPALRQLYRDFEADTGIELETVANPSAGFEDTTLTRWASGSRPDVLEYHPTVTNLLALNPRANLRDLSGEAYIAKSGDLYRSAATVDGATYGAVIGFPQVFGMFYNKTVFERAGVEPPQNAAELVAACEAILARAPGVTPIAESGGSQWPVQVLPTLLMGDANPDNTWGQELRANRAHLDDDGSPFTRAMETYKQLKDDGCFNRDAASATVENSVRGLVEGKVAMVALHSDMIPAMVAAAGGDAARVDREIGFFAIGGEAAAATYIPSPIGSYYLPRTGDGDREAAALEFIRYVTDRGYGRYIEAARAFPVIEGTPEPAGISALAREVKAAYDRGPANIAYAADVPGVGGVMVLINKLLIGEVEPAEISEQTQKSIEQAAKAAKLEGW</sequence>
<organism evidence="3 4">
    <name type="scientific">Conexibacter stalactiti</name>
    <dbReference type="NCBI Taxonomy" id="1940611"/>
    <lineage>
        <taxon>Bacteria</taxon>
        <taxon>Bacillati</taxon>
        <taxon>Actinomycetota</taxon>
        <taxon>Thermoleophilia</taxon>
        <taxon>Solirubrobacterales</taxon>
        <taxon>Conexibacteraceae</taxon>
        <taxon>Conexibacter</taxon>
    </lineage>
</organism>
<dbReference type="EMBL" id="JAWSTH010000001">
    <property type="protein sequence ID" value="MDW5592754.1"/>
    <property type="molecule type" value="Genomic_DNA"/>
</dbReference>
<gene>
    <name evidence="3" type="ORF">R7226_00295</name>
</gene>
<evidence type="ECO:0000313" key="3">
    <source>
        <dbReference type="EMBL" id="MDW5592754.1"/>
    </source>
</evidence>
<dbReference type="PANTHER" id="PTHR43649">
    <property type="entry name" value="ARABINOSE-BINDING PROTEIN-RELATED"/>
    <property type="match status" value="1"/>
</dbReference>
<keyword evidence="2" id="KW-0732">Signal</keyword>
<dbReference type="Gene3D" id="3.40.190.10">
    <property type="entry name" value="Periplasmic binding protein-like II"/>
    <property type="match status" value="2"/>
</dbReference>
<proteinExistence type="predicted"/>
<dbReference type="Pfam" id="PF13416">
    <property type="entry name" value="SBP_bac_8"/>
    <property type="match status" value="1"/>
</dbReference>
<evidence type="ECO:0000256" key="2">
    <source>
        <dbReference type="SAM" id="SignalP"/>
    </source>
</evidence>
<dbReference type="RefSeq" id="WP_318595013.1">
    <property type="nucleotide sequence ID" value="NZ_JAWSTH010000001.1"/>
</dbReference>
<dbReference type="PANTHER" id="PTHR43649:SF12">
    <property type="entry name" value="DIACETYLCHITOBIOSE BINDING PROTEIN DASA"/>
    <property type="match status" value="1"/>
</dbReference>
<evidence type="ECO:0000256" key="1">
    <source>
        <dbReference type="SAM" id="MobiDB-lite"/>
    </source>
</evidence>
<name>A0ABU4HJ93_9ACTN</name>
<dbReference type="InterPro" id="IPR006059">
    <property type="entry name" value="SBP"/>
</dbReference>
<feature type="signal peptide" evidence="2">
    <location>
        <begin position="1"/>
        <end position="23"/>
    </location>
</feature>
<comment type="caution">
    <text evidence="3">The sequence shown here is derived from an EMBL/GenBank/DDBJ whole genome shotgun (WGS) entry which is preliminary data.</text>
</comment>
<keyword evidence="4" id="KW-1185">Reference proteome</keyword>
<dbReference type="SUPFAM" id="SSF53850">
    <property type="entry name" value="Periplasmic binding protein-like II"/>
    <property type="match status" value="1"/>
</dbReference>
<reference evidence="3 4" key="2">
    <citation type="submission" date="2023-10" db="EMBL/GenBank/DDBJ databases">
        <authorList>
            <person name="Han X.F."/>
        </authorList>
    </citation>
    <scope>NUCLEOTIDE SEQUENCE [LARGE SCALE GENOMIC DNA]</scope>
    <source>
        <strain evidence="3 4">KCTC 39840</strain>
    </source>
</reference>
<evidence type="ECO:0000313" key="4">
    <source>
        <dbReference type="Proteomes" id="UP001284601"/>
    </source>
</evidence>